<keyword evidence="3" id="KW-1185">Reference proteome</keyword>
<gene>
    <name evidence="2" type="ORF">M431DRAFT_551768</name>
</gene>
<proteinExistence type="predicted"/>
<dbReference type="AlphaFoldDB" id="A0A2T3ZRV6"/>
<feature type="region of interest" description="Disordered" evidence="1">
    <location>
        <begin position="177"/>
        <end position="198"/>
    </location>
</feature>
<protein>
    <submittedName>
        <fullName evidence="2">Uncharacterized protein</fullName>
    </submittedName>
</protein>
<evidence type="ECO:0000313" key="3">
    <source>
        <dbReference type="Proteomes" id="UP000241690"/>
    </source>
</evidence>
<dbReference type="GeneID" id="36629932"/>
<dbReference type="EMBL" id="KZ679717">
    <property type="protein sequence ID" value="PTB47521.1"/>
    <property type="molecule type" value="Genomic_DNA"/>
</dbReference>
<evidence type="ECO:0000256" key="1">
    <source>
        <dbReference type="SAM" id="MobiDB-lite"/>
    </source>
</evidence>
<dbReference type="RefSeq" id="XP_024767198.1">
    <property type="nucleotide sequence ID" value="XM_024921352.1"/>
</dbReference>
<evidence type="ECO:0000313" key="2">
    <source>
        <dbReference type="EMBL" id="PTB47521.1"/>
    </source>
</evidence>
<accession>A0A2T3ZRV6</accession>
<dbReference type="Proteomes" id="UP000241690">
    <property type="component" value="Unassembled WGS sequence"/>
</dbReference>
<sequence>MYQMRPDIAELPPPRPGWTKITLPLITMEITQAQRKLWLLSLSSKPTSTKQAIHTKTLRDLRHRVESVGRICSSYVPIQTLTQYASSYMLHKMELNTRQQLAFTNASCDKLSMNLAIEEDLVAACPSVDRAWRAANASLELEMQRQCNNGTALKLKLIVAQKLKKRAELIRGALASSRAAEGGGGDTAGAKDMRSSQP</sequence>
<organism evidence="2 3">
    <name type="scientific">Trichoderma harzianum CBS 226.95</name>
    <dbReference type="NCBI Taxonomy" id="983964"/>
    <lineage>
        <taxon>Eukaryota</taxon>
        <taxon>Fungi</taxon>
        <taxon>Dikarya</taxon>
        <taxon>Ascomycota</taxon>
        <taxon>Pezizomycotina</taxon>
        <taxon>Sordariomycetes</taxon>
        <taxon>Hypocreomycetidae</taxon>
        <taxon>Hypocreales</taxon>
        <taxon>Hypocreaceae</taxon>
        <taxon>Trichoderma</taxon>
    </lineage>
</organism>
<dbReference type="STRING" id="983964.A0A2T3ZRV6"/>
<name>A0A2T3ZRV6_TRIHA</name>
<reference evidence="2 3" key="1">
    <citation type="submission" date="2016-07" db="EMBL/GenBank/DDBJ databases">
        <title>Multiple horizontal gene transfer events from other fungi enriched the ability of initially mycotrophic Trichoderma (Ascomycota) to feed on dead plant biomass.</title>
        <authorList>
            <consortium name="DOE Joint Genome Institute"/>
            <person name="Aerts A."/>
            <person name="Atanasova L."/>
            <person name="Chenthamara K."/>
            <person name="Zhang J."/>
            <person name="Grujic M."/>
            <person name="Henrissat B."/>
            <person name="Kuo A."/>
            <person name="Salamov A."/>
            <person name="Lipzen A."/>
            <person name="Labutti K."/>
            <person name="Barry K."/>
            <person name="Miao Y."/>
            <person name="Rahimi M.J."/>
            <person name="Shen Q."/>
            <person name="Grigoriev I.V."/>
            <person name="Kubicek C.P."/>
            <person name="Druzhinina I.S."/>
        </authorList>
    </citation>
    <scope>NUCLEOTIDE SEQUENCE [LARGE SCALE GENOMIC DNA]</scope>
    <source>
        <strain evidence="2 3">CBS 226.95</strain>
    </source>
</reference>
<feature type="compositionally biased region" description="Basic and acidic residues" evidence="1">
    <location>
        <begin position="189"/>
        <end position="198"/>
    </location>
</feature>